<name>A0A2T0L9X1_9BACL</name>
<dbReference type="SUPFAM" id="SSF160980">
    <property type="entry name" value="SSO1389-like"/>
    <property type="match status" value="1"/>
</dbReference>
<dbReference type="EMBL" id="PVNE01000049">
    <property type="protein sequence ID" value="PRX38546.1"/>
    <property type="molecule type" value="Genomic_DNA"/>
</dbReference>
<dbReference type="CDD" id="cd09732">
    <property type="entry name" value="Csx1_III-U"/>
    <property type="match status" value="1"/>
</dbReference>
<dbReference type="OrthoDB" id="9777703at2"/>
<reference evidence="1 2" key="1">
    <citation type="submission" date="2018-03" db="EMBL/GenBank/DDBJ databases">
        <title>Genomic Encyclopedia of Archaeal and Bacterial Type Strains, Phase II (KMG-II): from individual species to whole genera.</title>
        <authorList>
            <person name="Goeker M."/>
        </authorList>
    </citation>
    <scope>NUCLEOTIDE SEQUENCE [LARGE SCALE GENOMIC DNA]</scope>
    <source>
        <strain evidence="1 2">DSM 44946</strain>
    </source>
</reference>
<dbReference type="AlphaFoldDB" id="A0A2T0L9X1"/>
<keyword evidence="2" id="KW-1185">Reference proteome</keyword>
<evidence type="ECO:0000313" key="1">
    <source>
        <dbReference type="EMBL" id="PRX38546.1"/>
    </source>
</evidence>
<sequence length="416" mass="48534">MRKFLSFLGTGKYDPVYYSMDGKLSSETGFVQRALLELWQKQNEIPDRVIIFVTDQAYKEYWEKLRAELEVLGVTPEDVRISGVGREDALWADFGIILDCLDKGDEIDFDITYSFRYQPILAMLVIHLARVVKEIRIRGIYYGNYVERVNGVAPILNLINFVDMQDWITNVYAFVKSGRAESLSKWVKEKKDMMARKKQSSPPPRVIVAERLANKWNQLAENLQTCRGLEISRSAKEALAALQQVRKEEPYPAFNPLYALFDGVEGRLKKMAAGDHIEEGLETVQWCLKHGLIQQAYTFLRETVITTFCLTEGYDYRNKDEREELNELIRDTIKVIQGRSSLDNFQEEQQNVMRRLMEHAELLMAFQRVSDLRNDINHAGYRENYSKSDKFLEGLKRDYPIIAYHLRQLRQKVKQV</sequence>
<accession>A0A2T0L9X1</accession>
<comment type="caution">
    <text evidence="1">The sequence shown here is derived from an EMBL/GenBank/DDBJ whole genome shotgun (WGS) entry which is preliminary data.</text>
</comment>
<dbReference type="Proteomes" id="UP000237797">
    <property type="component" value="Unassembled WGS sequence"/>
</dbReference>
<gene>
    <name evidence="1" type="ORF">CLV97_1491</name>
</gene>
<dbReference type="InterPro" id="IPR011742">
    <property type="entry name" value="CRISPR-assoc_prot_TM1812"/>
</dbReference>
<protein>
    <submittedName>
        <fullName evidence="1">CRISPR-associated Csx2 family protein</fullName>
    </submittedName>
</protein>
<evidence type="ECO:0000313" key="2">
    <source>
        <dbReference type="Proteomes" id="UP000237797"/>
    </source>
</evidence>
<dbReference type="RefSeq" id="WP_106346765.1">
    <property type="nucleotide sequence ID" value="NZ_PVNE01000049.1"/>
</dbReference>
<organism evidence="1 2">
    <name type="scientific">Planifilum fimeticola</name>
    <dbReference type="NCBI Taxonomy" id="201975"/>
    <lineage>
        <taxon>Bacteria</taxon>
        <taxon>Bacillati</taxon>
        <taxon>Bacillota</taxon>
        <taxon>Bacilli</taxon>
        <taxon>Bacillales</taxon>
        <taxon>Thermoactinomycetaceae</taxon>
        <taxon>Planifilum</taxon>
    </lineage>
</organism>
<dbReference type="NCBIfam" id="TIGR02221">
    <property type="entry name" value="cas_TM1812"/>
    <property type="match status" value="1"/>
</dbReference>
<proteinExistence type="predicted"/>